<dbReference type="AlphaFoldDB" id="A0A0A2MGF5"/>
<accession>A0A0A2MGF5</accession>
<keyword evidence="1" id="KW-0732">Signal</keyword>
<dbReference type="Pfam" id="PF13715">
    <property type="entry name" value="CarbopepD_reg_2"/>
    <property type="match status" value="1"/>
</dbReference>
<gene>
    <name evidence="2" type="ORF">Q766_21125</name>
</gene>
<evidence type="ECO:0008006" key="4">
    <source>
        <dbReference type="Google" id="ProtNLM"/>
    </source>
</evidence>
<keyword evidence="3" id="KW-1185">Reference proteome</keyword>
<sequence length="295" mass="32989">MKFFFSFLLLFVVFNACAQVLQVLDSNTQEPISFAKLVFTKDGMPVTGDYCGQDGRFTMPSDKVFDTVEVSCIGYAPKVIAKVDITPIILLNKTAVELNEVVVTKTVQVTIGYSSMKKLKFSGIKKGFQDAVYIENTLGSAAAIQSFLFKIVSAKQRFAYRLHIYKAENDNRHPGNELLHDNVIGFVEKGTKGLVELDLSGYNIEFPAEGAFVGIEGLGLCDENGALLPDSENASLSYETFQCDKPIYWHQPDFYKNVTWINIHEMLIKDYTQVFKTATPKNELRAPSFGLKVVR</sequence>
<organism evidence="2 3">
    <name type="scientific">Flavobacterium subsaxonicum WB 4.1-42 = DSM 21790</name>
    <dbReference type="NCBI Taxonomy" id="1121898"/>
    <lineage>
        <taxon>Bacteria</taxon>
        <taxon>Pseudomonadati</taxon>
        <taxon>Bacteroidota</taxon>
        <taxon>Flavobacteriia</taxon>
        <taxon>Flavobacteriales</taxon>
        <taxon>Flavobacteriaceae</taxon>
        <taxon>Flavobacterium</taxon>
    </lineage>
</organism>
<reference evidence="2 3" key="1">
    <citation type="submission" date="2013-09" db="EMBL/GenBank/DDBJ databases">
        <authorList>
            <person name="Zeng Z."/>
            <person name="Chen C."/>
        </authorList>
    </citation>
    <scope>NUCLEOTIDE SEQUENCE [LARGE SCALE GENOMIC DNA]</scope>
    <source>
        <strain evidence="2 3">WB 4.1-42</strain>
    </source>
</reference>
<comment type="caution">
    <text evidence="2">The sequence shown here is derived from an EMBL/GenBank/DDBJ whole genome shotgun (WGS) entry which is preliminary data.</text>
</comment>
<protein>
    <recommendedName>
        <fullName evidence="4">Carboxypeptidase-like regulatory domain-containing protein</fullName>
    </recommendedName>
</protein>
<proteinExistence type="predicted"/>
<dbReference type="Proteomes" id="UP000030111">
    <property type="component" value="Unassembled WGS sequence"/>
</dbReference>
<dbReference type="RefSeq" id="WP_026991202.1">
    <property type="nucleotide sequence ID" value="NZ_AUGP01000025.1"/>
</dbReference>
<dbReference type="STRING" id="1121898.GCA_000422725_03027"/>
<dbReference type="OrthoDB" id="914976at2"/>
<dbReference type="eggNOG" id="ENOG502Z80W">
    <property type="taxonomic scope" value="Bacteria"/>
</dbReference>
<feature type="chain" id="PRO_5001991387" description="Carboxypeptidase-like regulatory domain-containing protein" evidence="1">
    <location>
        <begin position="19"/>
        <end position="295"/>
    </location>
</feature>
<feature type="signal peptide" evidence="1">
    <location>
        <begin position="1"/>
        <end position="18"/>
    </location>
</feature>
<evidence type="ECO:0000313" key="2">
    <source>
        <dbReference type="EMBL" id="KGO90543.1"/>
    </source>
</evidence>
<evidence type="ECO:0000313" key="3">
    <source>
        <dbReference type="Proteomes" id="UP000030111"/>
    </source>
</evidence>
<dbReference type="EMBL" id="JRLY01000048">
    <property type="protein sequence ID" value="KGO90543.1"/>
    <property type="molecule type" value="Genomic_DNA"/>
</dbReference>
<name>A0A0A2MGF5_9FLAO</name>
<evidence type="ECO:0000256" key="1">
    <source>
        <dbReference type="SAM" id="SignalP"/>
    </source>
</evidence>